<protein>
    <recommendedName>
        <fullName evidence="2">diguanylate cyclase</fullName>
        <ecNumber evidence="2">2.7.7.65</ecNumber>
    </recommendedName>
</protein>
<evidence type="ECO:0000259" key="9">
    <source>
        <dbReference type="PROSITE" id="PS50885"/>
    </source>
</evidence>
<keyword evidence="4 8" id="KW-0812">Transmembrane</keyword>
<evidence type="ECO:0000256" key="2">
    <source>
        <dbReference type="ARBA" id="ARBA00012528"/>
    </source>
</evidence>
<dbReference type="Pfam" id="PF00672">
    <property type="entry name" value="HAMP"/>
    <property type="match status" value="1"/>
</dbReference>
<dbReference type="Gene3D" id="6.10.340.10">
    <property type="match status" value="1"/>
</dbReference>
<dbReference type="GO" id="GO:0007165">
    <property type="term" value="P:signal transduction"/>
    <property type="evidence" value="ECO:0007669"/>
    <property type="project" value="InterPro"/>
</dbReference>
<dbReference type="CDD" id="cd01949">
    <property type="entry name" value="GGDEF"/>
    <property type="match status" value="1"/>
</dbReference>
<dbReference type="EC" id="2.7.7.65" evidence="2"/>
<dbReference type="RefSeq" id="WP_011379995.1">
    <property type="nucleotide sequence ID" value="NC_007614.1"/>
</dbReference>
<comment type="subcellular location">
    <subcellularLocation>
        <location evidence="1">Cell membrane</location>
        <topology evidence="1">Multi-pass membrane protein</topology>
    </subcellularLocation>
</comment>
<dbReference type="InterPro" id="IPR029787">
    <property type="entry name" value="Nucleotide_cyclase"/>
</dbReference>
<dbReference type="Pfam" id="PF02743">
    <property type="entry name" value="dCache_1"/>
    <property type="match status" value="1"/>
</dbReference>
<evidence type="ECO:0000256" key="8">
    <source>
        <dbReference type="SAM" id="Phobius"/>
    </source>
</evidence>
<dbReference type="InterPro" id="IPR033479">
    <property type="entry name" value="dCache_1"/>
</dbReference>
<dbReference type="PROSITE" id="PS50885">
    <property type="entry name" value="HAMP"/>
    <property type="match status" value="1"/>
</dbReference>
<evidence type="ECO:0000313" key="12">
    <source>
        <dbReference type="EMBL" id="SEF53025.1"/>
    </source>
</evidence>
<feature type="domain" description="GGDEF" evidence="10">
    <location>
        <begin position="437"/>
        <end position="569"/>
    </location>
</feature>
<keyword evidence="6 8" id="KW-0472">Membrane</keyword>
<dbReference type="EMBL" id="CP000103">
    <property type="protein sequence ID" value="ABB73945.1"/>
    <property type="molecule type" value="Genomic_DNA"/>
</dbReference>
<keyword evidence="13" id="KW-1185">Reference proteome</keyword>
<evidence type="ECO:0000313" key="11">
    <source>
        <dbReference type="EMBL" id="ABB73945.1"/>
    </source>
</evidence>
<feature type="transmembrane region" description="Helical" evidence="8">
    <location>
        <begin position="315"/>
        <end position="334"/>
    </location>
</feature>
<dbReference type="InterPro" id="IPR000160">
    <property type="entry name" value="GGDEF_dom"/>
</dbReference>
<dbReference type="PANTHER" id="PTHR45138">
    <property type="entry name" value="REGULATORY COMPONENTS OF SENSORY TRANSDUCTION SYSTEM"/>
    <property type="match status" value="1"/>
</dbReference>
<organism evidence="11 13">
    <name type="scientific">Nitrosospira multiformis (strain ATCC 25196 / NCIMB 11849 / C 71)</name>
    <dbReference type="NCBI Taxonomy" id="323848"/>
    <lineage>
        <taxon>Bacteria</taxon>
        <taxon>Pseudomonadati</taxon>
        <taxon>Pseudomonadota</taxon>
        <taxon>Betaproteobacteria</taxon>
        <taxon>Nitrosomonadales</taxon>
        <taxon>Nitrosomonadaceae</taxon>
        <taxon>Nitrosospira</taxon>
    </lineage>
</organism>
<dbReference type="PROSITE" id="PS50887">
    <property type="entry name" value="GGDEF"/>
    <property type="match status" value="1"/>
</dbReference>
<reference evidence="11" key="1">
    <citation type="submission" date="2005-08" db="EMBL/GenBank/DDBJ databases">
        <title>Complete sequence of Chromosome 1 of Nitrosospira multiformis ATCC 25196.</title>
        <authorList>
            <consortium name="US DOE Joint Genome Institute"/>
            <person name="Copeland A."/>
            <person name="Lucas S."/>
            <person name="Lapidus A."/>
            <person name="Barry K."/>
            <person name="Detter J.C."/>
            <person name="Glavina T."/>
            <person name="Hammon N."/>
            <person name="Israni S."/>
            <person name="Pitluck S."/>
            <person name="Chain P."/>
            <person name="Malfatti S."/>
            <person name="Shin M."/>
            <person name="Vergez L."/>
            <person name="Schmutz J."/>
            <person name="Larimer F."/>
            <person name="Land M."/>
            <person name="Hauser L."/>
            <person name="Kyrpides N."/>
            <person name="Lykidis A."/>
            <person name="Richardson P."/>
        </authorList>
    </citation>
    <scope>NUCLEOTIDE SEQUENCE</scope>
    <source>
        <strain evidence="11">ATCC 25196</strain>
    </source>
</reference>
<dbReference type="InterPro" id="IPR050469">
    <property type="entry name" value="Diguanylate_Cyclase"/>
</dbReference>
<dbReference type="FunFam" id="3.30.70.270:FF:000001">
    <property type="entry name" value="Diguanylate cyclase domain protein"/>
    <property type="match status" value="1"/>
</dbReference>
<evidence type="ECO:0000256" key="6">
    <source>
        <dbReference type="ARBA" id="ARBA00023136"/>
    </source>
</evidence>
<feature type="transmembrane region" description="Helical" evidence="8">
    <location>
        <begin position="35"/>
        <end position="55"/>
    </location>
</feature>
<dbReference type="PANTHER" id="PTHR45138:SF9">
    <property type="entry name" value="DIGUANYLATE CYCLASE DGCM-RELATED"/>
    <property type="match status" value="1"/>
</dbReference>
<dbReference type="GO" id="GO:0005886">
    <property type="term" value="C:plasma membrane"/>
    <property type="evidence" value="ECO:0007669"/>
    <property type="project" value="UniProtKB-SubCell"/>
</dbReference>
<dbReference type="SUPFAM" id="SSF158472">
    <property type="entry name" value="HAMP domain-like"/>
    <property type="match status" value="1"/>
</dbReference>
<evidence type="ECO:0000256" key="5">
    <source>
        <dbReference type="ARBA" id="ARBA00022989"/>
    </source>
</evidence>
<dbReference type="Gene3D" id="3.30.450.20">
    <property type="entry name" value="PAS domain"/>
    <property type="match status" value="1"/>
</dbReference>
<dbReference type="KEGG" id="nmu:Nmul_A0638"/>
<reference evidence="13" key="2">
    <citation type="submission" date="2005-08" db="EMBL/GenBank/DDBJ databases">
        <title>Complete sequence of chromosome 1 of Nitrosospira multiformis ATCC 25196.</title>
        <authorList>
            <person name="Copeland A."/>
            <person name="Lucas S."/>
            <person name="Lapidus A."/>
            <person name="Barry K."/>
            <person name="Detter J.C."/>
            <person name="Glavina T."/>
            <person name="Hammon N."/>
            <person name="Israni S."/>
            <person name="Pitluck S."/>
            <person name="Chain P."/>
            <person name="Malfatti S."/>
            <person name="Shin M."/>
            <person name="Vergez L."/>
            <person name="Schmutz J."/>
            <person name="Larimer F."/>
            <person name="Land M."/>
            <person name="Hauser L."/>
            <person name="Kyrpides N."/>
            <person name="Lykidis A."/>
            <person name="Richardson P."/>
        </authorList>
    </citation>
    <scope>NUCLEOTIDE SEQUENCE [LARGE SCALE GENOMIC DNA]</scope>
    <source>
        <strain evidence="13">ATCC 25196 / NCIMB 11849 / C 71</strain>
    </source>
</reference>
<reference evidence="11 13" key="3">
    <citation type="journal article" date="2008" name="Appl. Environ. Microbiol.">
        <title>Complete genome sequence of Nitrosospira multiformis, an ammonia-oxidizing bacterium from the soil environment.</title>
        <authorList>
            <person name="Norton J.M."/>
            <person name="Klotz M.G."/>
            <person name="Stein L.Y."/>
            <person name="Arp D.J."/>
            <person name="Bottomley P.J."/>
            <person name="Chain P.S."/>
            <person name="Hauser L.J."/>
            <person name="Land M.L."/>
            <person name="Larimer F.W."/>
            <person name="Shin M.W."/>
            <person name="Starkenburg S.R."/>
        </authorList>
    </citation>
    <scope>NUCLEOTIDE SEQUENCE [LARGE SCALE GENOMIC DNA]</scope>
    <source>
        <strain evidence="11">ATCC 25196</strain>
        <strain evidence="13">ATCC 25196 / NCIMB 11849 / C 71</strain>
    </source>
</reference>
<dbReference type="InterPro" id="IPR043128">
    <property type="entry name" value="Rev_trsase/Diguanyl_cyclase"/>
</dbReference>
<dbReference type="GO" id="GO:0052621">
    <property type="term" value="F:diguanylate cyclase activity"/>
    <property type="evidence" value="ECO:0007669"/>
    <property type="project" value="UniProtKB-EC"/>
</dbReference>
<proteinExistence type="predicted"/>
<dbReference type="InterPro" id="IPR003660">
    <property type="entry name" value="HAMP_dom"/>
</dbReference>
<dbReference type="eggNOG" id="COG3706">
    <property type="taxonomic scope" value="Bacteria"/>
</dbReference>
<dbReference type="NCBIfam" id="TIGR00254">
    <property type="entry name" value="GGDEF"/>
    <property type="match status" value="1"/>
</dbReference>
<dbReference type="SMART" id="SM00304">
    <property type="entry name" value="HAMP"/>
    <property type="match status" value="1"/>
</dbReference>
<evidence type="ECO:0000259" key="10">
    <source>
        <dbReference type="PROSITE" id="PS50887"/>
    </source>
</evidence>
<keyword evidence="3" id="KW-1003">Cell membrane</keyword>
<evidence type="ECO:0000313" key="13">
    <source>
        <dbReference type="Proteomes" id="UP000002718"/>
    </source>
</evidence>
<comment type="catalytic activity">
    <reaction evidence="7">
        <text>2 GTP = 3',3'-c-di-GMP + 2 diphosphate</text>
        <dbReference type="Rhea" id="RHEA:24898"/>
        <dbReference type="ChEBI" id="CHEBI:33019"/>
        <dbReference type="ChEBI" id="CHEBI:37565"/>
        <dbReference type="ChEBI" id="CHEBI:58805"/>
        <dbReference type="EC" id="2.7.7.65"/>
    </reaction>
</comment>
<dbReference type="CDD" id="cd18773">
    <property type="entry name" value="PDC1_HK_sensor"/>
    <property type="match status" value="1"/>
</dbReference>
<dbReference type="HOGENOM" id="CLU_000445_134_4_4"/>
<evidence type="ECO:0000256" key="1">
    <source>
        <dbReference type="ARBA" id="ARBA00004651"/>
    </source>
</evidence>
<accession>Q2YBC6</accession>
<keyword evidence="5 8" id="KW-1133">Transmembrane helix</keyword>
<evidence type="ECO:0000256" key="4">
    <source>
        <dbReference type="ARBA" id="ARBA00022692"/>
    </source>
</evidence>
<feature type="domain" description="HAMP" evidence="9">
    <location>
        <begin position="335"/>
        <end position="387"/>
    </location>
</feature>
<sequence>MALLKSIKSKLVVFATVASLIPSLGLGLKSIKSKLVVFATLATLIPSLGLGLLTFRQSEAQTNANVTRELRALTDYAGREMEFWLDRRAHEAHVTAASGAVIEALSASYQRRADMLAKYPGALARYLQSVQGKLDAIRELTVMNASGKIIASSAEKPAGATLPDEWPQNSVTEGLVITPPHWNEQYNTATLSVAVPVLSYDNVLMGALVAVLDLRNLQPHLKSSSTSPPGEVFLLDPDGRVLIGTLAEGETMAQLDGPSLRELLARPGESMFFKGLTRREVIGLADVFHEFPLTILAERDRAAVYGDWIELRNMLLILVGMLVLIVAAAAFQMGRSIVVPLQRLMRAADRIADGDLEVRLSATRNDEIGHLTKVFDQMADRLRRNHAEIMAAHEAMQQQNRMLEKLSITDSLTGLYNRNKLDAILADQLARFRRTQRPFALLMLDIDHFKTLNDTYGHITGDKILAKVAQILLQSIRSIDYAARYGGDEFIIILVETYIDQAVKTAERIRTHVEKLTYPAGKSTISITVSIGAVECRSDDSTTTAVFSRADNALYEAKRAGRNQAYFSR</sequence>
<dbReference type="Gene3D" id="3.30.70.270">
    <property type="match status" value="1"/>
</dbReference>
<dbReference type="EMBL" id="FNVK01000003">
    <property type="protein sequence ID" value="SEF53025.1"/>
    <property type="molecule type" value="Genomic_DNA"/>
</dbReference>
<dbReference type="SMART" id="SM00267">
    <property type="entry name" value="GGDEF"/>
    <property type="match status" value="1"/>
</dbReference>
<evidence type="ECO:0000313" key="14">
    <source>
        <dbReference type="Proteomes" id="UP000236751"/>
    </source>
</evidence>
<gene>
    <name evidence="11" type="ordered locus">Nmul_A0638</name>
    <name evidence="12" type="ORF">SAMN05216403_1039</name>
</gene>
<dbReference type="Proteomes" id="UP000236751">
    <property type="component" value="Unassembled WGS sequence"/>
</dbReference>
<name>Q2YBC6_NITMU</name>
<dbReference type="Pfam" id="PF00990">
    <property type="entry name" value="GGDEF"/>
    <property type="match status" value="1"/>
</dbReference>
<evidence type="ECO:0000256" key="7">
    <source>
        <dbReference type="ARBA" id="ARBA00034247"/>
    </source>
</evidence>
<reference evidence="12 14" key="4">
    <citation type="submission" date="2016-10" db="EMBL/GenBank/DDBJ databases">
        <authorList>
            <person name="de Groot N.N."/>
        </authorList>
    </citation>
    <scope>NUCLEOTIDE SEQUENCE [LARGE SCALE GENOMIC DNA]</scope>
    <source>
        <strain evidence="12 14">Nl13</strain>
    </source>
</reference>
<evidence type="ECO:0000256" key="3">
    <source>
        <dbReference type="ARBA" id="ARBA00022475"/>
    </source>
</evidence>
<dbReference type="Proteomes" id="UP000002718">
    <property type="component" value="Chromosome"/>
</dbReference>
<dbReference type="AlphaFoldDB" id="Q2YBC6"/>
<dbReference type="CDD" id="cd06225">
    <property type="entry name" value="HAMP"/>
    <property type="match status" value="1"/>
</dbReference>
<dbReference type="STRING" id="323848.Nmul_A0638"/>
<dbReference type="SUPFAM" id="SSF55073">
    <property type="entry name" value="Nucleotide cyclase"/>
    <property type="match status" value="1"/>
</dbReference>